<evidence type="ECO:0000259" key="1">
    <source>
        <dbReference type="PROSITE" id="PS50883"/>
    </source>
</evidence>
<dbReference type="InterPro" id="IPR035919">
    <property type="entry name" value="EAL_sf"/>
</dbReference>
<name>A0ABY0BQA9_9GAMM</name>
<reference evidence="2 3" key="1">
    <citation type="journal article" date="2018" name="Front. Microbiol.">
        <title>Genome-Based Analysis Reveals the Taxonomy and Diversity of the Family Idiomarinaceae.</title>
        <authorList>
            <person name="Liu Y."/>
            <person name="Lai Q."/>
            <person name="Shao Z."/>
        </authorList>
    </citation>
    <scope>NUCLEOTIDE SEQUENCE [LARGE SCALE GENOMIC DNA]</scope>
    <source>
        <strain evidence="2 3">CF12-14</strain>
    </source>
</reference>
<proteinExistence type="predicted"/>
<sequence>MSRAKRLPFTELKIDRAFVMDVGESSSSRTALLSDVAPLLATGFSVQTEASNGAEQTLTA</sequence>
<evidence type="ECO:0000313" key="2">
    <source>
        <dbReference type="EMBL" id="RUO22744.1"/>
    </source>
</evidence>
<accession>A0ABY0BQA9</accession>
<comment type="caution">
    <text evidence="2">The sequence shown here is derived from an EMBL/GenBank/DDBJ whole genome shotgun (WGS) entry which is preliminary data.</text>
</comment>
<gene>
    <name evidence="2" type="ORF">CWE07_10795</name>
</gene>
<protein>
    <recommendedName>
        <fullName evidence="1">EAL domain-containing protein</fullName>
    </recommendedName>
</protein>
<organism evidence="2 3">
    <name type="scientific">Aliidiomarina maris</name>
    <dbReference type="NCBI Taxonomy" id="531312"/>
    <lineage>
        <taxon>Bacteria</taxon>
        <taxon>Pseudomonadati</taxon>
        <taxon>Pseudomonadota</taxon>
        <taxon>Gammaproteobacteria</taxon>
        <taxon>Alteromonadales</taxon>
        <taxon>Idiomarinaceae</taxon>
        <taxon>Aliidiomarina</taxon>
    </lineage>
</organism>
<dbReference type="PROSITE" id="PS50883">
    <property type="entry name" value="EAL"/>
    <property type="match status" value="1"/>
</dbReference>
<evidence type="ECO:0000313" key="3">
    <source>
        <dbReference type="Proteomes" id="UP000287865"/>
    </source>
</evidence>
<dbReference type="Proteomes" id="UP000287865">
    <property type="component" value="Unassembled WGS sequence"/>
</dbReference>
<dbReference type="EMBL" id="PIPK01000010">
    <property type="protein sequence ID" value="RUO22744.1"/>
    <property type="molecule type" value="Genomic_DNA"/>
</dbReference>
<keyword evidence="3" id="KW-1185">Reference proteome</keyword>
<dbReference type="SUPFAM" id="SSF141868">
    <property type="entry name" value="EAL domain-like"/>
    <property type="match status" value="1"/>
</dbReference>
<dbReference type="InterPro" id="IPR001633">
    <property type="entry name" value="EAL_dom"/>
</dbReference>
<feature type="domain" description="EAL" evidence="1">
    <location>
        <begin position="1"/>
        <end position="60"/>
    </location>
</feature>